<evidence type="ECO:0000313" key="4">
    <source>
        <dbReference type="Proteomes" id="UP001213083"/>
    </source>
</evidence>
<evidence type="ECO:0000313" key="3">
    <source>
        <dbReference type="EMBL" id="MDA3783059.1"/>
    </source>
</evidence>
<dbReference type="RefSeq" id="WP_016396743.1">
    <property type="nucleotide sequence ID" value="NZ_JAQIEQ010000037.1"/>
</dbReference>
<dbReference type="PROSITE" id="PS51257">
    <property type="entry name" value="PROKAR_LIPOPROTEIN"/>
    <property type="match status" value="1"/>
</dbReference>
<dbReference type="AlphaFoldDB" id="A0ABD4W3F9"/>
<protein>
    <recommendedName>
        <fullName evidence="5">Lipoprotein</fullName>
    </recommendedName>
</protein>
<gene>
    <name evidence="3" type="ORF">PF593_07900</name>
</gene>
<comment type="caution">
    <text evidence="3">The sequence shown here is derived from an EMBL/GenBank/DDBJ whole genome shotgun (WGS) entry which is preliminary data.</text>
</comment>
<sequence>MYIKMKKILIPLACLSALTLSACQTSTKPTGQASSSKTASTHKSSSKSKAAPKENSQAKKPKSAKQSSAVKNSSSSASSKASSSSSSPTSSSSSSSAVSSSSSNAPADYQALFEGETLTSFVNKYGESPAAYLSEHYGLSPKEALYATPDSLETFGEMQSESMYRKGQDPFAN</sequence>
<evidence type="ECO:0000256" key="1">
    <source>
        <dbReference type="SAM" id="MobiDB-lite"/>
    </source>
</evidence>
<feature type="compositionally biased region" description="Low complexity" evidence="1">
    <location>
        <begin position="33"/>
        <end position="49"/>
    </location>
</feature>
<organism evidence="3 4">
    <name type="scientific">Lactobacillus delbrueckii</name>
    <dbReference type="NCBI Taxonomy" id="1584"/>
    <lineage>
        <taxon>Bacteria</taxon>
        <taxon>Bacillati</taxon>
        <taxon>Bacillota</taxon>
        <taxon>Bacilli</taxon>
        <taxon>Lactobacillales</taxon>
        <taxon>Lactobacillaceae</taxon>
        <taxon>Lactobacillus</taxon>
    </lineage>
</organism>
<feature type="chain" id="PRO_5044842471" description="Lipoprotein" evidence="2">
    <location>
        <begin position="23"/>
        <end position="173"/>
    </location>
</feature>
<proteinExistence type="predicted"/>
<evidence type="ECO:0000256" key="2">
    <source>
        <dbReference type="SAM" id="SignalP"/>
    </source>
</evidence>
<dbReference type="EMBL" id="JAQIEV010000037">
    <property type="protein sequence ID" value="MDA3783059.1"/>
    <property type="molecule type" value="Genomic_DNA"/>
</dbReference>
<feature type="compositionally biased region" description="Low complexity" evidence="1">
    <location>
        <begin position="64"/>
        <end position="106"/>
    </location>
</feature>
<name>A0ABD4W3F9_9LACO</name>
<feature type="region of interest" description="Disordered" evidence="1">
    <location>
        <begin position="26"/>
        <end position="106"/>
    </location>
</feature>
<keyword evidence="2" id="KW-0732">Signal</keyword>
<reference evidence="3 4" key="1">
    <citation type="submission" date="2023-01" db="EMBL/GenBank/DDBJ databases">
        <title>Sequencing of the bacterial strains from artisanal fermented milk Matsoni.</title>
        <authorList>
            <person name="Rozman V."/>
            <person name="Accetto T."/>
            <person name="Bogovic Matijasic B."/>
        </authorList>
    </citation>
    <scope>NUCLEOTIDE SEQUENCE [LARGE SCALE GENOMIC DNA]</scope>
    <source>
        <strain evidence="4">lbl143</strain>
    </source>
</reference>
<feature type="signal peptide" evidence="2">
    <location>
        <begin position="1"/>
        <end position="22"/>
    </location>
</feature>
<dbReference type="Proteomes" id="UP001213083">
    <property type="component" value="Unassembled WGS sequence"/>
</dbReference>
<accession>A0ABD4W3F9</accession>
<evidence type="ECO:0008006" key="5">
    <source>
        <dbReference type="Google" id="ProtNLM"/>
    </source>
</evidence>